<dbReference type="HOGENOM" id="CLU_1332386_0_0_1"/>
<comment type="caution">
    <text evidence="1">The sequence shown here is derived from an EMBL/GenBank/DDBJ whole genome shotgun (WGS) entry which is preliminary data.</text>
</comment>
<evidence type="ECO:0000313" key="1">
    <source>
        <dbReference type="EMBL" id="CCA67710.1"/>
    </source>
</evidence>
<dbReference type="EMBL" id="CAFZ01000018">
    <property type="protein sequence ID" value="CCA67710.1"/>
    <property type="molecule type" value="Genomic_DNA"/>
</dbReference>
<sequence>MASHLPLYQYILKDTFYPQKSHSMCTSNLLVSNGALWLEFALITTLSSNSRLYCKALLRDRQEYAHRIIGLLSINFRRTHSCAPVVPDNGLLQVLSATQRSQRCTCCRRRDGVLPTGADPQNGDSDIIECCATCRKYWVSGTVYILLDSPWTVQDVNKWVRTPDMKAKLECRRNSRNQHSEFCTCCDRRVGISPGLPIPVNLVPMR</sequence>
<dbReference type="Proteomes" id="UP000007148">
    <property type="component" value="Unassembled WGS sequence"/>
</dbReference>
<gene>
    <name evidence="1" type="ORF">PIIN_01537</name>
</gene>
<dbReference type="AlphaFoldDB" id="G4T8Q1"/>
<accession>G4T8Q1</accession>
<proteinExistence type="predicted"/>
<dbReference type="InParanoid" id="G4T8Q1"/>
<evidence type="ECO:0000313" key="2">
    <source>
        <dbReference type="Proteomes" id="UP000007148"/>
    </source>
</evidence>
<name>G4T8Q1_SERID</name>
<protein>
    <submittedName>
        <fullName evidence="1">Uncharacterized protein</fullName>
    </submittedName>
</protein>
<organism evidence="1 2">
    <name type="scientific">Serendipita indica (strain DSM 11827)</name>
    <name type="common">Root endophyte fungus</name>
    <name type="synonym">Piriformospora indica</name>
    <dbReference type="NCBI Taxonomy" id="1109443"/>
    <lineage>
        <taxon>Eukaryota</taxon>
        <taxon>Fungi</taxon>
        <taxon>Dikarya</taxon>
        <taxon>Basidiomycota</taxon>
        <taxon>Agaricomycotina</taxon>
        <taxon>Agaricomycetes</taxon>
        <taxon>Sebacinales</taxon>
        <taxon>Serendipitaceae</taxon>
        <taxon>Serendipita</taxon>
    </lineage>
</organism>
<reference evidence="1 2" key="1">
    <citation type="journal article" date="2011" name="PLoS Pathog.">
        <title>Endophytic Life Strategies Decoded by Genome and Transcriptome Analyses of the Mutualistic Root Symbiont Piriformospora indica.</title>
        <authorList>
            <person name="Zuccaro A."/>
            <person name="Lahrmann U."/>
            <person name="Guldener U."/>
            <person name="Langen G."/>
            <person name="Pfiffi S."/>
            <person name="Biedenkopf D."/>
            <person name="Wong P."/>
            <person name="Samans B."/>
            <person name="Grimm C."/>
            <person name="Basiewicz M."/>
            <person name="Murat C."/>
            <person name="Martin F."/>
            <person name="Kogel K.H."/>
        </authorList>
    </citation>
    <scope>NUCLEOTIDE SEQUENCE [LARGE SCALE GENOMIC DNA]</scope>
    <source>
        <strain evidence="1 2">DSM 11827</strain>
    </source>
</reference>
<keyword evidence="2" id="KW-1185">Reference proteome</keyword>